<feature type="domain" description="Reverse transcriptase" evidence="1">
    <location>
        <begin position="218"/>
        <end position="330"/>
    </location>
</feature>
<dbReference type="InterPro" id="IPR043502">
    <property type="entry name" value="DNA/RNA_pol_sf"/>
</dbReference>
<dbReference type="PANTHER" id="PTHR33116">
    <property type="entry name" value="REVERSE TRANSCRIPTASE ZINC-BINDING DOMAIN-CONTAINING PROTEIN-RELATED-RELATED"/>
    <property type="match status" value="1"/>
</dbReference>
<reference evidence="2" key="1">
    <citation type="submission" date="2020-06" db="EMBL/GenBank/DDBJ databases">
        <authorList>
            <person name="Li T."/>
            <person name="Hu X."/>
            <person name="Zhang T."/>
            <person name="Song X."/>
            <person name="Zhang H."/>
            <person name="Dai N."/>
            <person name="Sheng W."/>
            <person name="Hou X."/>
            <person name="Wei L."/>
        </authorList>
    </citation>
    <scope>NUCLEOTIDE SEQUENCE</scope>
    <source>
        <strain evidence="2">G02</strain>
        <tissue evidence="2">Leaf</tissue>
    </source>
</reference>
<gene>
    <name evidence="2" type="ORF">Sradi_1885800</name>
</gene>
<accession>A0AAW2TY83</accession>
<proteinExistence type="predicted"/>
<dbReference type="EMBL" id="JACGWJ010000007">
    <property type="protein sequence ID" value="KAL0409514.1"/>
    <property type="molecule type" value="Genomic_DNA"/>
</dbReference>
<reference evidence="2" key="2">
    <citation type="journal article" date="2024" name="Plant">
        <title>Genomic evolution and insights into agronomic trait innovations of Sesamum species.</title>
        <authorList>
            <person name="Miao H."/>
            <person name="Wang L."/>
            <person name="Qu L."/>
            <person name="Liu H."/>
            <person name="Sun Y."/>
            <person name="Le M."/>
            <person name="Wang Q."/>
            <person name="Wei S."/>
            <person name="Zheng Y."/>
            <person name="Lin W."/>
            <person name="Duan Y."/>
            <person name="Cao H."/>
            <person name="Xiong S."/>
            <person name="Wang X."/>
            <person name="Wei L."/>
            <person name="Li C."/>
            <person name="Ma Q."/>
            <person name="Ju M."/>
            <person name="Zhao R."/>
            <person name="Li G."/>
            <person name="Mu C."/>
            <person name="Tian Q."/>
            <person name="Mei H."/>
            <person name="Zhang T."/>
            <person name="Gao T."/>
            <person name="Zhang H."/>
        </authorList>
    </citation>
    <scope>NUCLEOTIDE SEQUENCE</scope>
    <source>
        <strain evidence="2">G02</strain>
    </source>
</reference>
<comment type="caution">
    <text evidence="2">The sequence shown here is derived from an EMBL/GenBank/DDBJ whole genome shotgun (WGS) entry which is preliminary data.</text>
</comment>
<dbReference type="SUPFAM" id="SSF56672">
    <property type="entry name" value="DNA/RNA polymerases"/>
    <property type="match status" value="1"/>
</dbReference>
<protein>
    <recommendedName>
        <fullName evidence="1">Reverse transcriptase domain-containing protein</fullName>
    </recommendedName>
</protein>
<dbReference type="AlphaFoldDB" id="A0AAW2TY83"/>
<name>A0AAW2TY83_SESRA</name>
<evidence type="ECO:0000259" key="1">
    <source>
        <dbReference type="Pfam" id="PF00078"/>
    </source>
</evidence>
<dbReference type="PANTHER" id="PTHR33116:SF86">
    <property type="entry name" value="REVERSE TRANSCRIPTASE DOMAIN-CONTAINING PROTEIN"/>
    <property type="match status" value="1"/>
</dbReference>
<dbReference type="InterPro" id="IPR000477">
    <property type="entry name" value="RT_dom"/>
</dbReference>
<organism evidence="2">
    <name type="scientific">Sesamum radiatum</name>
    <name type="common">Black benniseed</name>
    <dbReference type="NCBI Taxonomy" id="300843"/>
    <lineage>
        <taxon>Eukaryota</taxon>
        <taxon>Viridiplantae</taxon>
        <taxon>Streptophyta</taxon>
        <taxon>Embryophyta</taxon>
        <taxon>Tracheophyta</taxon>
        <taxon>Spermatophyta</taxon>
        <taxon>Magnoliopsida</taxon>
        <taxon>eudicotyledons</taxon>
        <taxon>Gunneridae</taxon>
        <taxon>Pentapetalae</taxon>
        <taxon>asterids</taxon>
        <taxon>lamiids</taxon>
        <taxon>Lamiales</taxon>
        <taxon>Pedaliaceae</taxon>
        <taxon>Sesamum</taxon>
    </lineage>
</organism>
<sequence length="528" mass="60642">MGDCGLQDIRFEGNIFTWWNQREILIPLGRSWTVLAAIQKGLKCFHKIGLEGQHLLVNKQRKRRFRFEAVWLSASDCVEVIKNAWTSTGDSLPHKLLLEKIRASRTQLSHRDRGSFGNIRRKLKELHESIFVLQQQNITAEVKAELEVLKDAVEDMFSKEENMWKQRAKVLWLAAGDRNTGLFHAKANARRLRKEIKNIIYENGEIVNDKEGIQGVVLRPISLCNMLYKVAFKAIANRIKHFLDILISTSQAAFVPGPLITDNVLIAYELNHFIKHKNRGKKGYVSLKSDVSKAYDRVEWRFLERFLLRIGFHSKFVSLIMTCVTSVTFSFLLNEAFSGLIRKAKVEGSIQGVVKVPRHEKYLGLPTVVGRLKRELFDSIKDRMWSKLQNWVVKKLFEVGRAILLKAVLQTIPTYIMSCFRLPDSFLSDLESIMADFFWHGRQESRIHWMDWAKLCKPKTEGGLGFRRLKEFNLALLAKQVWGISLCPGNMLHSVIRNKHFPGSTVFKARLGVSLPTPGDLFVPLATS</sequence>
<dbReference type="Pfam" id="PF00078">
    <property type="entry name" value="RVT_1"/>
    <property type="match status" value="1"/>
</dbReference>
<evidence type="ECO:0000313" key="2">
    <source>
        <dbReference type="EMBL" id="KAL0409514.1"/>
    </source>
</evidence>